<evidence type="ECO:0000256" key="2">
    <source>
        <dbReference type="ARBA" id="ARBA00022723"/>
    </source>
</evidence>
<dbReference type="InterPro" id="IPR001128">
    <property type="entry name" value="Cyt_P450"/>
</dbReference>
<gene>
    <name evidence="5" type="ORF">JDV02_008036</name>
</gene>
<dbReference type="GO" id="GO:0004497">
    <property type="term" value="F:monooxygenase activity"/>
    <property type="evidence" value="ECO:0007669"/>
    <property type="project" value="InterPro"/>
</dbReference>
<keyword evidence="2 4" id="KW-0479">Metal-binding</keyword>
<protein>
    <recommendedName>
        <fullName evidence="7">Cytochrome P450</fullName>
    </recommendedName>
</protein>
<dbReference type="EMBL" id="CP086361">
    <property type="protein sequence ID" value="UNI22116.1"/>
    <property type="molecule type" value="Genomic_DNA"/>
</dbReference>
<evidence type="ECO:0000256" key="3">
    <source>
        <dbReference type="ARBA" id="ARBA00023004"/>
    </source>
</evidence>
<dbReference type="OrthoDB" id="6692864at2759"/>
<dbReference type="AlphaFoldDB" id="A0A9Q8VEB4"/>
<keyword evidence="1 4" id="KW-0349">Heme</keyword>
<comment type="cofactor">
    <cofactor evidence="4">
        <name>heme</name>
        <dbReference type="ChEBI" id="CHEBI:30413"/>
    </cofactor>
</comment>
<dbReference type="RefSeq" id="XP_047845597.1">
    <property type="nucleotide sequence ID" value="XM_047989594.1"/>
</dbReference>
<evidence type="ECO:0000313" key="5">
    <source>
        <dbReference type="EMBL" id="UNI22116.1"/>
    </source>
</evidence>
<dbReference type="Pfam" id="PF00067">
    <property type="entry name" value="p450"/>
    <property type="match status" value="1"/>
</dbReference>
<dbReference type="KEGG" id="ptkz:JDV02_008036"/>
<name>A0A9Q8VEB4_9HYPO</name>
<evidence type="ECO:0000256" key="1">
    <source>
        <dbReference type="ARBA" id="ARBA00022617"/>
    </source>
</evidence>
<dbReference type="InterPro" id="IPR002401">
    <property type="entry name" value="Cyt_P450_E_grp-I"/>
</dbReference>
<keyword evidence="6" id="KW-1185">Reference proteome</keyword>
<dbReference type="Proteomes" id="UP000829364">
    <property type="component" value="Chromosome 8"/>
</dbReference>
<dbReference type="InterPro" id="IPR036396">
    <property type="entry name" value="Cyt_P450_sf"/>
</dbReference>
<evidence type="ECO:0000256" key="4">
    <source>
        <dbReference type="PIRSR" id="PIRSR602401-1"/>
    </source>
</evidence>
<proteinExistence type="predicted"/>
<evidence type="ECO:0008006" key="7">
    <source>
        <dbReference type="Google" id="ProtNLM"/>
    </source>
</evidence>
<dbReference type="GO" id="GO:0005506">
    <property type="term" value="F:iron ion binding"/>
    <property type="evidence" value="ECO:0007669"/>
    <property type="project" value="InterPro"/>
</dbReference>
<dbReference type="InterPro" id="IPR050121">
    <property type="entry name" value="Cytochrome_P450_monoxygenase"/>
</dbReference>
<dbReference type="GO" id="GO:0020037">
    <property type="term" value="F:heme binding"/>
    <property type="evidence" value="ECO:0007669"/>
    <property type="project" value="InterPro"/>
</dbReference>
<dbReference type="PANTHER" id="PTHR24305">
    <property type="entry name" value="CYTOCHROME P450"/>
    <property type="match status" value="1"/>
</dbReference>
<evidence type="ECO:0000313" key="6">
    <source>
        <dbReference type="Proteomes" id="UP000829364"/>
    </source>
</evidence>
<dbReference type="PANTHER" id="PTHR24305:SF78">
    <property type="entry name" value="P450, PUTATIVE (EUROFUNG)-RELATED"/>
    <property type="match status" value="1"/>
</dbReference>
<keyword evidence="3 4" id="KW-0408">Iron</keyword>
<dbReference type="SUPFAM" id="SSF48264">
    <property type="entry name" value="Cytochrome P450"/>
    <property type="match status" value="1"/>
</dbReference>
<reference evidence="5" key="1">
    <citation type="submission" date="2021-11" db="EMBL/GenBank/DDBJ databases">
        <title>Purpureocillium_takamizusanense_genome.</title>
        <authorList>
            <person name="Nguyen N.-H."/>
        </authorList>
    </citation>
    <scope>NUCLEOTIDE SEQUENCE</scope>
    <source>
        <strain evidence="5">PT3</strain>
    </source>
</reference>
<dbReference type="Gene3D" id="1.10.630.10">
    <property type="entry name" value="Cytochrome P450"/>
    <property type="match status" value="1"/>
</dbReference>
<dbReference type="GO" id="GO:0016705">
    <property type="term" value="F:oxidoreductase activity, acting on paired donors, with incorporation or reduction of molecular oxygen"/>
    <property type="evidence" value="ECO:0007669"/>
    <property type="project" value="InterPro"/>
</dbReference>
<dbReference type="PRINTS" id="PR00463">
    <property type="entry name" value="EP450I"/>
</dbReference>
<accession>A0A9Q8VEB4</accession>
<sequence>MDVAGLMTTVPWLMNMLRKVPGATGVFERFAQWCYDQLEEKREALKVANKGQQPRDVISWLIKSEDEASGMAGSTSAAIQEDARVLIIAGSDTAASAITNTLYFLAKYPAVCEKLQQLLKVIFPAGDTDWNYAKVKAIPYLDYIINETLRLRPAAPIGFLRETPPQGLQVDDVFIPGGTIVSVPTWAIHRDSRNWERPDDFVPERWEKMSTNTAPYIAFQRGPFSCAGKNLAIMELRMVISRIVLRYRIAFAPGEDGEAFQSGAKEKLTLWLPPLRMVFTRR</sequence>
<feature type="binding site" description="axial binding residue" evidence="4">
    <location>
        <position position="226"/>
    </location>
    <ligand>
        <name>heme</name>
        <dbReference type="ChEBI" id="CHEBI:30413"/>
    </ligand>
    <ligandPart>
        <name>Fe</name>
        <dbReference type="ChEBI" id="CHEBI:18248"/>
    </ligandPart>
</feature>
<organism evidence="5 6">
    <name type="scientific">Purpureocillium takamizusanense</name>
    <dbReference type="NCBI Taxonomy" id="2060973"/>
    <lineage>
        <taxon>Eukaryota</taxon>
        <taxon>Fungi</taxon>
        <taxon>Dikarya</taxon>
        <taxon>Ascomycota</taxon>
        <taxon>Pezizomycotina</taxon>
        <taxon>Sordariomycetes</taxon>
        <taxon>Hypocreomycetidae</taxon>
        <taxon>Hypocreales</taxon>
        <taxon>Ophiocordycipitaceae</taxon>
        <taxon>Purpureocillium</taxon>
    </lineage>
</organism>
<dbReference type="GeneID" id="72069984"/>
<dbReference type="PRINTS" id="PR00385">
    <property type="entry name" value="P450"/>
</dbReference>